<evidence type="ECO:0000313" key="1">
    <source>
        <dbReference type="EMBL" id="MPM53838.1"/>
    </source>
</evidence>
<accession>A0A645AM69</accession>
<name>A0A645AM69_9ZZZZ</name>
<proteinExistence type="predicted"/>
<dbReference type="EMBL" id="VSSQ01014525">
    <property type="protein sequence ID" value="MPM53838.1"/>
    <property type="molecule type" value="Genomic_DNA"/>
</dbReference>
<reference evidence="1" key="1">
    <citation type="submission" date="2019-08" db="EMBL/GenBank/DDBJ databases">
        <authorList>
            <person name="Kucharzyk K."/>
            <person name="Murdoch R.W."/>
            <person name="Higgins S."/>
            <person name="Loffler F."/>
        </authorList>
    </citation>
    <scope>NUCLEOTIDE SEQUENCE</scope>
</reference>
<dbReference type="AlphaFoldDB" id="A0A645AM69"/>
<protein>
    <submittedName>
        <fullName evidence="1">Uncharacterized protein</fullName>
    </submittedName>
</protein>
<organism evidence="1">
    <name type="scientific">bioreactor metagenome</name>
    <dbReference type="NCBI Taxonomy" id="1076179"/>
    <lineage>
        <taxon>unclassified sequences</taxon>
        <taxon>metagenomes</taxon>
        <taxon>ecological metagenomes</taxon>
    </lineage>
</organism>
<sequence>MGRGRTLDYLQYRAGKRIAPGIFSEIRRIIRRQDYKVGLRIAPAHTGGWKVNFPGADLSPHHGGRKVDIRRNIK</sequence>
<comment type="caution">
    <text evidence="1">The sequence shown here is derived from an EMBL/GenBank/DDBJ whole genome shotgun (WGS) entry which is preliminary data.</text>
</comment>
<gene>
    <name evidence="1" type="ORF">SDC9_100608</name>
</gene>